<reference evidence="1 2" key="1">
    <citation type="journal article" date="2022" name="bioRxiv">
        <title>Genomics of Preaxostyla Flagellates Illuminates Evolutionary Transitions and the Path Towards Mitochondrial Loss.</title>
        <authorList>
            <person name="Novak L.V.F."/>
            <person name="Treitli S.C."/>
            <person name="Pyrih J."/>
            <person name="Halakuc P."/>
            <person name="Pipaliya S.V."/>
            <person name="Vacek V."/>
            <person name="Brzon O."/>
            <person name="Soukal P."/>
            <person name="Eme L."/>
            <person name="Dacks J.B."/>
            <person name="Karnkowska A."/>
            <person name="Elias M."/>
            <person name="Hampl V."/>
        </authorList>
    </citation>
    <scope>NUCLEOTIDE SEQUENCE [LARGE SCALE GENOMIC DNA]</scope>
    <source>
        <strain evidence="1">NAU3</strain>
        <tissue evidence="1">Gut</tissue>
    </source>
</reference>
<dbReference type="EMBL" id="JARBJD010000005">
    <property type="protein sequence ID" value="KAK2963779.1"/>
    <property type="molecule type" value="Genomic_DNA"/>
</dbReference>
<accession>A0ABQ9YJ40</accession>
<dbReference type="Proteomes" id="UP001281761">
    <property type="component" value="Unassembled WGS sequence"/>
</dbReference>
<keyword evidence="2" id="KW-1185">Reference proteome</keyword>
<proteinExistence type="predicted"/>
<protein>
    <submittedName>
        <fullName evidence="1">Uncharacterized protein</fullName>
    </submittedName>
</protein>
<organism evidence="1 2">
    <name type="scientific">Blattamonas nauphoetae</name>
    <dbReference type="NCBI Taxonomy" id="2049346"/>
    <lineage>
        <taxon>Eukaryota</taxon>
        <taxon>Metamonada</taxon>
        <taxon>Preaxostyla</taxon>
        <taxon>Oxymonadida</taxon>
        <taxon>Blattamonas</taxon>
    </lineage>
</organism>
<sequence>MSFVTKKITITYPPIIIDLQNEGAITLLDSSFFRFNYITLTVPNSIMAPPFILNSPSAQLQFWSGSITFSDLSHSEAFIRNKNGAITFVVMTVTKNLHFEGHSFIESVGGSFSSSSTLFDSFSSSSDGAILNGKGTAVTSSLSSFVNCSARNGGALAIELSGASYLQIVHESTSKFGATFKGQGWSFWAKKL</sequence>
<evidence type="ECO:0000313" key="1">
    <source>
        <dbReference type="EMBL" id="KAK2963779.1"/>
    </source>
</evidence>
<evidence type="ECO:0000313" key="2">
    <source>
        <dbReference type="Proteomes" id="UP001281761"/>
    </source>
</evidence>
<gene>
    <name evidence="1" type="ORF">BLNAU_1346</name>
</gene>
<name>A0ABQ9YJ40_9EUKA</name>
<comment type="caution">
    <text evidence="1">The sequence shown here is derived from an EMBL/GenBank/DDBJ whole genome shotgun (WGS) entry which is preliminary data.</text>
</comment>